<dbReference type="PANTHER" id="PTHR30445">
    <property type="entry name" value="K(+)_H(+) ANTIPORTER SUBUNIT KHTT"/>
    <property type="match status" value="1"/>
</dbReference>
<feature type="domain" description="RCK C-terminal" evidence="2">
    <location>
        <begin position="306"/>
        <end position="392"/>
    </location>
</feature>
<evidence type="ECO:0000259" key="2">
    <source>
        <dbReference type="PROSITE" id="PS51202"/>
    </source>
</evidence>
<dbReference type="KEGG" id="hdf:AArcSl_1445"/>
<dbReference type="InterPro" id="IPR036721">
    <property type="entry name" value="RCK_C_sf"/>
</dbReference>
<dbReference type="Proteomes" id="UP000263012">
    <property type="component" value="Chromosome"/>
</dbReference>
<dbReference type="InterPro" id="IPR050144">
    <property type="entry name" value="AAE_transporter"/>
</dbReference>
<evidence type="ECO:0000256" key="1">
    <source>
        <dbReference type="SAM" id="Coils"/>
    </source>
</evidence>
<keyword evidence="3" id="KW-0406">Ion transport</keyword>
<accession>A0A343TJ03</accession>
<dbReference type="InterPro" id="IPR038078">
    <property type="entry name" value="PhoU-like_sf"/>
</dbReference>
<evidence type="ECO:0000313" key="4">
    <source>
        <dbReference type="Proteomes" id="UP000263012"/>
    </source>
</evidence>
<dbReference type="Gene3D" id="3.30.70.1450">
    <property type="entry name" value="Regulator of K+ conductance, C-terminal domain"/>
    <property type="match status" value="2"/>
</dbReference>
<dbReference type="RefSeq" id="WP_119817065.1">
    <property type="nucleotide sequence ID" value="NZ_CP025066.1"/>
</dbReference>
<dbReference type="GO" id="GO:0006813">
    <property type="term" value="P:potassium ion transport"/>
    <property type="evidence" value="ECO:0007669"/>
    <property type="project" value="InterPro"/>
</dbReference>
<dbReference type="Pfam" id="PF01895">
    <property type="entry name" value="PhoU"/>
    <property type="match status" value="1"/>
</dbReference>
<dbReference type="InterPro" id="IPR006037">
    <property type="entry name" value="RCK_C"/>
</dbReference>
<dbReference type="SUPFAM" id="SSF116726">
    <property type="entry name" value="TrkA C-terminal domain-like"/>
    <property type="match status" value="2"/>
</dbReference>
<feature type="domain" description="RCK C-terminal" evidence="2">
    <location>
        <begin position="108"/>
        <end position="192"/>
    </location>
</feature>
<evidence type="ECO:0000313" key="3">
    <source>
        <dbReference type="EMBL" id="AUX09075.1"/>
    </source>
</evidence>
<dbReference type="SUPFAM" id="SSF109755">
    <property type="entry name" value="PhoU-like"/>
    <property type="match status" value="2"/>
</dbReference>
<keyword evidence="1" id="KW-0175">Coiled coil</keyword>
<dbReference type="PROSITE" id="PS51202">
    <property type="entry name" value="RCK_C"/>
    <property type="match status" value="2"/>
</dbReference>
<reference evidence="4" key="1">
    <citation type="submission" date="2017-11" db="EMBL/GenBank/DDBJ databases">
        <title>Phenotypic and genomic properties of facultatively anaerobic sulfur-reducing natronoarchaea from hypersaline soda lakes.</title>
        <authorList>
            <person name="Sorokin D.Y."/>
            <person name="Kublanov I.V."/>
            <person name="Roman P."/>
            <person name="Sinninghe Damste J.S."/>
            <person name="Golyshin P.N."/>
            <person name="Rojo D."/>
            <person name="Ciordia S."/>
            <person name="Mena M.D.C."/>
            <person name="Ferrer M."/>
            <person name="Messina E."/>
            <person name="Smedile F."/>
            <person name="La Spada G."/>
            <person name="La Cono V."/>
            <person name="Yakimov M.M."/>
        </authorList>
    </citation>
    <scope>NUCLEOTIDE SEQUENCE [LARGE SCALE GENOMIC DNA]</scope>
    <source>
        <strain evidence="4">AArc-Sl</strain>
    </source>
</reference>
<organism evidence="3 4">
    <name type="scientific">Halalkaliarchaeum desulfuricum</name>
    <dbReference type="NCBI Taxonomy" id="2055893"/>
    <lineage>
        <taxon>Archaea</taxon>
        <taxon>Methanobacteriati</taxon>
        <taxon>Methanobacteriota</taxon>
        <taxon>Stenosarchaea group</taxon>
        <taxon>Halobacteria</taxon>
        <taxon>Halobacteriales</taxon>
        <taxon>Haloferacaceae</taxon>
        <taxon>Halalkaliarchaeum</taxon>
    </lineage>
</organism>
<dbReference type="AlphaFoldDB" id="A0A343TJ03"/>
<dbReference type="Pfam" id="PF02080">
    <property type="entry name" value="TrkA_C"/>
    <property type="match status" value="2"/>
</dbReference>
<dbReference type="GO" id="GO:0008324">
    <property type="term" value="F:monoatomic cation transmembrane transporter activity"/>
    <property type="evidence" value="ECO:0007669"/>
    <property type="project" value="InterPro"/>
</dbReference>
<name>A0A343TJ03_9EURY</name>
<dbReference type="Gene3D" id="1.20.58.220">
    <property type="entry name" value="Phosphate transport system protein phou homolog 2, domain 2"/>
    <property type="match status" value="2"/>
</dbReference>
<gene>
    <name evidence="3" type="ORF">AArcSl_1445</name>
</gene>
<keyword evidence="3" id="KW-0813">Transport</keyword>
<dbReference type="EMBL" id="CP025066">
    <property type="protein sequence ID" value="AUX09075.1"/>
    <property type="molecule type" value="Genomic_DNA"/>
</dbReference>
<proteinExistence type="predicted"/>
<keyword evidence="3" id="KW-0407">Ion channel</keyword>
<dbReference type="InterPro" id="IPR026022">
    <property type="entry name" value="PhoU_dom"/>
</dbReference>
<feature type="coiled-coil region" evidence="1">
    <location>
        <begin position="237"/>
        <end position="264"/>
    </location>
</feature>
<protein>
    <submittedName>
        <fullName evidence="3">Potassium channel protein</fullName>
    </submittedName>
</protein>
<dbReference type="OrthoDB" id="85913at2157"/>
<keyword evidence="4" id="KW-1185">Reference proteome</keyword>
<dbReference type="GeneID" id="37877794"/>
<sequence length="392" mass="42104">MEEIAYRSQNVRETLVELKNISELSVDLAYAAALYDYPLLAEEVLELEARADSLQYPAKIALMLAAKRSSDAEQLVGIVQIVEAAVGITNAAADIAAIVTNDIGLPAEVRGSLPTADEVLLRAMVGENSEATGRSLGELSFETEAGVSVIAIRRGNGWNIDPDEGMLLEVGDVVIGRGPEAGVRTVRQTLTGDPVPTESRHRDDVDELGRAADLLVDLKDISELAVGLAYAAVLFDDDELAAEVRDLERRSDALKNEVETLVIEAGDRVREPARLRGLLHLATASEAICDAAIRIADIVLRDGSVHPVFGQAIGESDELITTTSVEPESRLAGATLGELELEEETGVSIMAIHRSNDWILAPTGETQLFPEDVLIARGPDDGATTLREWARE</sequence>
<dbReference type="PANTHER" id="PTHR30445:SF8">
    <property type="entry name" value="K(+)_H(+) ANTIPORTER SUBUNIT KHTT"/>
    <property type="match status" value="1"/>
</dbReference>